<dbReference type="Proteomes" id="UP000245380">
    <property type="component" value="Unassembled WGS sequence"/>
</dbReference>
<evidence type="ECO:0000256" key="1">
    <source>
        <dbReference type="SAM" id="MobiDB-lite"/>
    </source>
</evidence>
<evidence type="ECO:0000313" key="3">
    <source>
        <dbReference type="EMBL" id="PWI57226.1"/>
    </source>
</evidence>
<keyword evidence="4" id="KW-1185">Reference proteome</keyword>
<feature type="compositionally biased region" description="Low complexity" evidence="1">
    <location>
        <begin position="58"/>
        <end position="69"/>
    </location>
</feature>
<evidence type="ECO:0000313" key="4">
    <source>
        <dbReference type="Proteomes" id="UP000245380"/>
    </source>
</evidence>
<proteinExistence type="predicted"/>
<name>A0A2U3D7G4_SULT2</name>
<dbReference type="AlphaFoldDB" id="A0A2U3D7G4"/>
<gene>
    <name evidence="3" type="ORF">BM613_09565</name>
</gene>
<evidence type="ECO:0000256" key="2">
    <source>
        <dbReference type="SAM" id="Phobius"/>
    </source>
</evidence>
<organism evidence="3 4">
    <name type="scientific">Sulfoacidibacillus thermotolerans</name>
    <name type="common">Acidibacillus sulfuroxidans</name>
    <dbReference type="NCBI Taxonomy" id="1765684"/>
    <lineage>
        <taxon>Bacteria</taxon>
        <taxon>Bacillati</taxon>
        <taxon>Bacillota</taxon>
        <taxon>Bacilli</taxon>
        <taxon>Bacillales</taxon>
        <taxon>Alicyclobacillaceae</taxon>
        <taxon>Sulfoacidibacillus</taxon>
    </lineage>
</organism>
<sequence length="77" mass="8406">MDVVLTVLARKILLSSNDSNLAIEVGAFCFILIVRLLWTRYGGLHEETSPHLGRTQQSSKESSLSPSDSGSDERSVS</sequence>
<reference evidence="3 4" key="1">
    <citation type="submission" date="2016-11" db="EMBL/GenBank/DDBJ databases">
        <title>Comparative genomics of Acidibacillus ferroxidans species.</title>
        <authorList>
            <person name="Oliveira G."/>
            <person name="Nunes G."/>
            <person name="Oliveira R."/>
            <person name="Araujo F."/>
            <person name="Salim A."/>
            <person name="Scholte L."/>
            <person name="Morais D."/>
            <person name="Nancucheo I."/>
            <person name="Johnson D.B."/>
            <person name="Grail B."/>
            <person name="Bittencourt J."/>
            <person name="Valadares R."/>
        </authorList>
    </citation>
    <scope>NUCLEOTIDE SEQUENCE [LARGE SCALE GENOMIC DNA]</scope>
    <source>
        <strain evidence="3 4">Y002</strain>
    </source>
</reference>
<keyword evidence="2" id="KW-1133">Transmembrane helix</keyword>
<feature type="transmembrane region" description="Helical" evidence="2">
    <location>
        <begin position="20"/>
        <end position="38"/>
    </location>
</feature>
<comment type="caution">
    <text evidence="3">The sequence shown here is derived from an EMBL/GenBank/DDBJ whole genome shotgun (WGS) entry which is preliminary data.</text>
</comment>
<keyword evidence="2" id="KW-0812">Transmembrane</keyword>
<accession>A0A2U3D7G4</accession>
<keyword evidence="2" id="KW-0472">Membrane</keyword>
<dbReference type="EMBL" id="MPDK01000016">
    <property type="protein sequence ID" value="PWI57226.1"/>
    <property type="molecule type" value="Genomic_DNA"/>
</dbReference>
<feature type="region of interest" description="Disordered" evidence="1">
    <location>
        <begin position="47"/>
        <end position="77"/>
    </location>
</feature>
<protein>
    <submittedName>
        <fullName evidence="3">Uncharacterized protein</fullName>
    </submittedName>
</protein>